<dbReference type="OrthoDB" id="10263346at2759"/>
<keyword evidence="3" id="KW-0694">RNA-binding</keyword>
<evidence type="ECO:0000256" key="3">
    <source>
        <dbReference type="ARBA" id="ARBA00022884"/>
    </source>
</evidence>
<keyword evidence="4" id="KW-0687">Ribonucleoprotein</keyword>
<dbReference type="GO" id="GO:0000932">
    <property type="term" value="C:P-body"/>
    <property type="evidence" value="ECO:0007669"/>
    <property type="project" value="TreeGrafter"/>
</dbReference>
<dbReference type="InterPro" id="IPR044642">
    <property type="entry name" value="PTHR15588"/>
</dbReference>
<dbReference type="VEuPathDB" id="MicrosporidiaDB:ECANGB1_318"/>
<proteinExistence type="inferred from homology"/>
<dbReference type="SMART" id="SM00651">
    <property type="entry name" value="Sm"/>
    <property type="match status" value="1"/>
</dbReference>
<keyword evidence="2" id="KW-0507">mRNA processing</keyword>
<evidence type="ECO:0000256" key="1">
    <source>
        <dbReference type="ARBA" id="ARBA00006850"/>
    </source>
</evidence>
<accession>A0A1Y1S897</accession>
<gene>
    <name evidence="6" type="primary">LSM1</name>
    <name evidence="6" type="ORF">ECANGB1_318</name>
</gene>
<dbReference type="EMBL" id="LWDP01000013">
    <property type="protein sequence ID" value="ORD94644.1"/>
    <property type="molecule type" value="Genomic_DNA"/>
</dbReference>
<evidence type="ECO:0000256" key="2">
    <source>
        <dbReference type="ARBA" id="ARBA00022664"/>
    </source>
</evidence>
<protein>
    <submittedName>
        <fullName evidence="6">LSM1</fullName>
    </submittedName>
</protein>
<evidence type="ECO:0000256" key="4">
    <source>
        <dbReference type="ARBA" id="ARBA00023274"/>
    </source>
</evidence>
<keyword evidence="7" id="KW-1185">Reference proteome</keyword>
<name>A0A1Y1S897_9MICR</name>
<organism evidence="6 7">
    <name type="scientific">Enterospora canceri</name>
    <dbReference type="NCBI Taxonomy" id="1081671"/>
    <lineage>
        <taxon>Eukaryota</taxon>
        <taxon>Fungi</taxon>
        <taxon>Fungi incertae sedis</taxon>
        <taxon>Microsporidia</taxon>
        <taxon>Enterocytozoonidae</taxon>
        <taxon>Enterospora</taxon>
    </lineage>
</organism>
<feature type="domain" description="Sm" evidence="5">
    <location>
        <begin position="22"/>
        <end position="97"/>
    </location>
</feature>
<dbReference type="Pfam" id="PF01423">
    <property type="entry name" value="LSM"/>
    <property type="match status" value="1"/>
</dbReference>
<dbReference type="GO" id="GO:0000290">
    <property type="term" value="P:deadenylation-dependent decapping of nuclear-transcribed mRNA"/>
    <property type="evidence" value="ECO:0007669"/>
    <property type="project" value="TreeGrafter"/>
</dbReference>
<reference evidence="6 7" key="1">
    <citation type="journal article" date="2017" name="Environ. Microbiol.">
        <title>Decay of the glycolytic pathway and adaptation to intranuclear parasitism within Enterocytozoonidae microsporidia.</title>
        <authorList>
            <person name="Wiredu Boakye D."/>
            <person name="Jaroenlak P."/>
            <person name="Prachumwat A."/>
            <person name="Williams T.A."/>
            <person name="Bateman K.S."/>
            <person name="Itsathitphaisarn O."/>
            <person name="Sritunyalucksana K."/>
            <person name="Paszkiewicz K.H."/>
            <person name="Moore K.A."/>
            <person name="Stentiford G.D."/>
            <person name="Williams B.A."/>
        </authorList>
    </citation>
    <scope>NUCLEOTIDE SEQUENCE [LARGE SCALE GENOMIC DNA]</scope>
    <source>
        <strain evidence="6 7">GB1</strain>
    </source>
</reference>
<dbReference type="PANTHER" id="PTHR15588">
    <property type="entry name" value="LSM1"/>
    <property type="match status" value="1"/>
</dbReference>
<dbReference type="GO" id="GO:1990726">
    <property type="term" value="C:Lsm1-7-Pat1 complex"/>
    <property type="evidence" value="ECO:0007669"/>
    <property type="project" value="TreeGrafter"/>
</dbReference>
<dbReference type="PANTHER" id="PTHR15588:SF8">
    <property type="entry name" value="U6 SNRNA-ASSOCIATED SM-LIKE PROTEIN LSM1"/>
    <property type="match status" value="1"/>
</dbReference>
<comment type="caution">
    <text evidence="6">The sequence shown here is derived from an EMBL/GenBank/DDBJ whole genome shotgun (WGS) entry which is preliminary data.</text>
</comment>
<evidence type="ECO:0000259" key="5">
    <source>
        <dbReference type="PROSITE" id="PS52002"/>
    </source>
</evidence>
<dbReference type="GO" id="GO:0003729">
    <property type="term" value="F:mRNA binding"/>
    <property type="evidence" value="ECO:0007669"/>
    <property type="project" value="TreeGrafter"/>
</dbReference>
<dbReference type="InterPro" id="IPR001163">
    <property type="entry name" value="Sm_dom_euk/arc"/>
</dbReference>
<dbReference type="GO" id="GO:1990904">
    <property type="term" value="C:ribonucleoprotein complex"/>
    <property type="evidence" value="ECO:0007669"/>
    <property type="project" value="UniProtKB-KW"/>
</dbReference>
<dbReference type="SUPFAM" id="SSF50182">
    <property type="entry name" value="Sm-like ribonucleoproteins"/>
    <property type="match status" value="1"/>
</dbReference>
<dbReference type="GO" id="GO:0006397">
    <property type="term" value="P:mRNA processing"/>
    <property type="evidence" value="ECO:0007669"/>
    <property type="project" value="UniProtKB-KW"/>
</dbReference>
<dbReference type="Proteomes" id="UP000192639">
    <property type="component" value="Unassembled WGS sequence"/>
</dbReference>
<evidence type="ECO:0000313" key="7">
    <source>
        <dbReference type="Proteomes" id="UP000192639"/>
    </source>
</evidence>
<evidence type="ECO:0000313" key="6">
    <source>
        <dbReference type="EMBL" id="ORD94644.1"/>
    </source>
</evidence>
<dbReference type="Gene3D" id="2.30.30.100">
    <property type="match status" value="1"/>
</dbReference>
<sequence length="122" mass="14360">MSTEKEECFKKHTVDLSDYQMVDFREYERYVNKTVVVVLKSLQFLYGSLKSYDQYNNISLNFTTQRIFHENTYAEKNLGLVSVRGENVVVIAVAEFDLDGLEKVEYNHLETKLLKYLDDVNK</sequence>
<dbReference type="InterPro" id="IPR047575">
    <property type="entry name" value="Sm"/>
</dbReference>
<comment type="similarity">
    <text evidence="1">Belongs to the snRNP Sm proteins family.</text>
</comment>
<dbReference type="PROSITE" id="PS52002">
    <property type="entry name" value="SM"/>
    <property type="match status" value="1"/>
</dbReference>
<dbReference type="AlphaFoldDB" id="A0A1Y1S897"/>
<dbReference type="InterPro" id="IPR010920">
    <property type="entry name" value="LSM_dom_sf"/>
</dbReference>